<protein>
    <submittedName>
        <fullName evidence="4">Fimbrial chaperone protein</fullName>
    </submittedName>
</protein>
<feature type="domain" description="Pili assembly chaperone N-terminal" evidence="3">
    <location>
        <begin position="30"/>
        <end position="150"/>
    </location>
</feature>
<dbReference type="Proteomes" id="UP000199647">
    <property type="component" value="Unassembled WGS sequence"/>
</dbReference>
<dbReference type="EMBL" id="FOFG01000001">
    <property type="protein sequence ID" value="SEP84065.1"/>
    <property type="molecule type" value="Genomic_DNA"/>
</dbReference>
<dbReference type="InterPro" id="IPR050643">
    <property type="entry name" value="Periplasmic_pilus_chap"/>
</dbReference>
<dbReference type="OrthoDB" id="511700at2"/>
<accession>A0A1H9B5D5</accession>
<name>A0A1H9B5D5_9HYPH</name>
<proteinExistence type="predicted"/>
<keyword evidence="2" id="KW-0732">Signal</keyword>
<dbReference type="SUPFAM" id="SSF49354">
    <property type="entry name" value="PapD-like"/>
    <property type="match status" value="1"/>
</dbReference>
<dbReference type="STRING" id="1855383.SAMN05216548_101613"/>
<dbReference type="PANTHER" id="PTHR30251:SF4">
    <property type="entry name" value="SLR1668 PROTEIN"/>
    <property type="match status" value="1"/>
</dbReference>
<reference evidence="4 5" key="1">
    <citation type="submission" date="2016-10" db="EMBL/GenBank/DDBJ databases">
        <authorList>
            <person name="de Groot N.N."/>
        </authorList>
    </citation>
    <scope>NUCLEOTIDE SEQUENCE [LARGE SCALE GENOMIC DNA]</scope>
    <source>
        <strain evidence="4 5">A52C2</strain>
    </source>
</reference>
<evidence type="ECO:0000256" key="2">
    <source>
        <dbReference type="SAM" id="SignalP"/>
    </source>
</evidence>
<dbReference type="AlphaFoldDB" id="A0A1H9B5D5"/>
<dbReference type="Gene3D" id="2.60.40.10">
    <property type="entry name" value="Immunoglobulins"/>
    <property type="match status" value="1"/>
</dbReference>
<dbReference type="InterPro" id="IPR008962">
    <property type="entry name" value="PapD-like_sf"/>
</dbReference>
<evidence type="ECO:0000313" key="5">
    <source>
        <dbReference type="Proteomes" id="UP000199647"/>
    </source>
</evidence>
<organism evidence="4 5">
    <name type="scientific">Faunimonas pinastri</name>
    <dbReference type="NCBI Taxonomy" id="1855383"/>
    <lineage>
        <taxon>Bacteria</taxon>
        <taxon>Pseudomonadati</taxon>
        <taxon>Pseudomonadota</taxon>
        <taxon>Alphaproteobacteria</taxon>
        <taxon>Hyphomicrobiales</taxon>
        <taxon>Afifellaceae</taxon>
        <taxon>Faunimonas</taxon>
    </lineage>
</organism>
<sequence length="240" mass="24960">MRRAFVSAMAGAVSAALASLASFGVAHAAGMSISPVLLDLQAPATTASVTLRTSGQDPIAVQVRVFRWTQQNGEDRVDPTRDVVASPPLVRLQPGADYQVRIVRLAKQPATSEESYRLLVDELPDPGRRRAGTVSLLVRYSVPVFFGPDTGAADVKWTATRAGGGIAVTAINTGTKRARIVDLSVEDGGGHVVAERRGLAGYVLAGATRHWTLRGKAGGGSLHVRTGRSGGKDASASGAP</sequence>
<dbReference type="InterPro" id="IPR013783">
    <property type="entry name" value="Ig-like_fold"/>
</dbReference>
<feature type="chain" id="PRO_5011749399" evidence="2">
    <location>
        <begin position="29"/>
        <end position="240"/>
    </location>
</feature>
<evidence type="ECO:0000313" key="4">
    <source>
        <dbReference type="EMBL" id="SEP84065.1"/>
    </source>
</evidence>
<dbReference type="Pfam" id="PF00345">
    <property type="entry name" value="PapD_N"/>
    <property type="match status" value="1"/>
</dbReference>
<dbReference type="PANTHER" id="PTHR30251">
    <property type="entry name" value="PILUS ASSEMBLY CHAPERONE"/>
    <property type="match status" value="1"/>
</dbReference>
<keyword evidence="5" id="KW-1185">Reference proteome</keyword>
<dbReference type="GO" id="GO:0071555">
    <property type="term" value="P:cell wall organization"/>
    <property type="evidence" value="ECO:0007669"/>
    <property type="project" value="InterPro"/>
</dbReference>
<feature type="signal peptide" evidence="2">
    <location>
        <begin position="1"/>
        <end position="28"/>
    </location>
</feature>
<evidence type="ECO:0000256" key="1">
    <source>
        <dbReference type="SAM" id="MobiDB-lite"/>
    </source>
</evidence>
<dbReference type="InterPro" id="IPR016147">
    <property type="entry name" value="Pili_assmbl_chaperone_N"/>
</dbReference>
<gene>
    <name evidence="4" type="ORF">SAMN05216548_101613</name>
</gene>
<dbReference type="GO" id="GO:0030288">
    <property type="term" value="C:outer membrane-bounded periplasmic space"/>
    <property type="evidence" value="ECO:0007669"/>
    <property type="project" value="InterPro"/>
</dbReference>
<evidence type="ECO:0000259" key="3">
    <source>
        <dbReference type="Pfam" id="PF00345"/>
    </source>
</evidence>
<feature type="region of interest" description="Disordered" evidence="1">
    <location>
        <begin position="216"/>
        <end position="240"/>
    </location>
</feature>